<dbReference type="Gene3D" id="3.20.20.450">
    <property type="entry name" value="EAL domain"/>
    <property type="match status" value="1"/>
</dbReference>
<dbReference type="CDD" id="cd00130">
    <property type="entry name" value="PAS"/>
    <property type="match status" value="1"/>
</dbReference>
<feature type="domain" description="PAC" evidence="3">
    <location>
        <begin position="182"/>
        <end position="233"/>
    </location>
</feature>
<dbReference type="NCBIfam" id="TIGR00254">
    <property type="entry name" value="GGDEF"/>
    <property type="match status" value="1"/>
</dbReference>
<keyword evidence="1" id="KW-0472">Membrane</keyword>
<dbReference type="PANTHER" id="PTHR44757:SF2">
    <property type="entry name" value="BIOFILM ARCHITECTURE MAINTENANCE PROTEIN MBAA"/>
    <property type="match status" value="1"/>
</dbReference>
<evidence type="ECO:0000313" key="7">
    <source>
        <dbReference type="Proteomes" id="UP000652013"/>
    </source>
</evidence>
<dbReference type="InterPro" id="IPR035965">
    <property type="entry name" value="PAS-like_dom_sf"/>
</dbReference>
<dbReference type="InterPro" id="IPR052155">
    <property type="entry name" value="Biofilm_reg_signaling"/>
</dbReference>
<name>A0A8J3YCU8_9ACTN</name>
<dbReference type="SMART" id="SM00091">
    <property type="entry name" value="PAS"/>
    <property type="match status" value="1"/>
</dbReference>
<evidence type="ECO:0000259" key="5">
    <source>
        <dbReference type="PROSITE" id="PS50887"/>
    </source>
</evidence>
<dbReference type="InterPro" id="IPR001633">
    <property type="entry name" value="EAL_dom"/>
</dbReference>
<dbReference type="SMART" id="SM00086">
    <property type="entry name" value="PAC"/>
    <property type="match status" value="1"/>
</dbReference>
<evidence type="ECO:0000259" key="4">
    <source>
        <dbReference type="PROSITE" id="PS50883"/>
    </source>
</evidence>
<dbReference type="Proteomes" id="UP000652013">
    <property type="component" value="Unassembled WGS sequence"/>
</dbReference>
<keyword evidence="1" id="KW-0812">Transmembrane</keyword>
<dbReference type="SUPFAM" id="SSF141868">
    <property type="entry name" value="EAL domain-like"/>
    <property type="match status" value="1"/>
</dbReference>
<dbReference type="SUPFAM" id="SSF55073">
    <property type="entry name" value="Nucleotide cyclase"/>
    <property type="match status" value="1"/>
</dbReference>
<dbReference type="InterPro" id="IPR000700">
    <property type="entry name" value="PAS-assoc_C"/>
</dbReference>
<reference evidence="6" key="1">
    <citation type="submission" date="2021-01" db="EMBL/GenBank/DDBJ databases">
        <title>Whole genome shotgun sequence of Spirilliplanes yamanashiensis NBRC 15828.</title>
        <authorList>
            <person name="Komaki H."/>
            <person name="Tamura T."/>
        </authorList>
    </citation>
    <scope>NUCLEOTIDE SEQUENCE</scope>
    <source>
        <strain evidence="6">NBRC 15828</strain>
    </source>
</reference>
<dbReference type="PANTHER" id="PTHR44757">
    <property type="entry name" value="DIGUANYLATE CYCLASE DGCP"/>
    <property type="match status" value="1"/>
</dbReference>
<keyword evidence="7" id="KW-1185">Reference proteome</keyword>
<dbReference type="Gene3D" id="3.30.70.270">
    <property type="match status" value="1"/>
</dbReference>
<organism evidence="6 7">
    <name type="scientific">Spirilliplanes yamanashiensis</name>
    <dbReference type="NCBI Taxonomy" id="42233"/>
    <lineage>
        <taxon>Bacteria</taxon>
        <taxon>Bacillati</taxon>
        <taxon>Actinomycetota</taxon>
        <taxon>Actinomycetes</taxon>
        <taxon>Micromonosporales</taxon>
        <taxon>Micromonosporaceae</taxon>
        <taxon>Spirilliplanes</taxon>
    </lineage>
</organism>
<keyword evidence="1" id="KW-1133">Transmembrane helix</keyword>
<dbReference type="InterPro" id="IPR001610">
    <property type="entry name" value="PAC"/>
</dbReference>
<feature type="domain" description="GGDEF" evidence="5">
    <location>
        <begin position="264"/>
        <end position="395"/>
    </location>
</feature>
<dbReference type="PROSITE" id="PS50883">
    <property type="entry name" value="EAL"/>
    <property type="match status" value="1"/>
</dbReference>
<dbReference type="CDD" id="cd01949">
    <property type="entry name" value="GGDEF"/>
    <property type="match status" value="1"/>
</dbReference>
<dbReference type="InterPro" id="IPR043128">
    <property type="entry name" value="Rev_trsase/Diguanyl_cyclase"/>
</dbReference>
<dbReference type="InterPro" id="IPR013655">
    <property type="entry name" value="PAS_fold_3"/>
</dbReference>
<evidence type="ECO:0000313" key="6">
    <source>
        <dbReference type="EMBL" id="GIJ05378.1"/>
    </source>
</evidence>
<dbReference type="PROSITE" id="PS50887">
    <property type="entry name" value="GGDEF"/>
    <property type="match status" value="1"/>
</dbReference>
<dbReference type="AlphaFoldDB" id="A0A8J3YCU8"/>
<evidence type="ECO:0000259" key="2">
    <source>
        <dbReference type="PROSITE" id="PS50112"/>
    </source>
</evidence>
<feature type="domain" description="EAL" evidence="4">
    <location>
        <begin position="404"/>
        <end position="655"/>
    </location>
</feature>
<dbReference type="PROSITE" id="PS50112">
    <property type="entry name" value="PAS"/>
    <property type="match status" value="1"/>
</dbReference>
<dbReference type="SMART" id="SM00267">
    <property type="entry name" value="GGDEF"/>
    <property type="match status" value="1"/>
</dbReference>
<accession>A0A8J3YCU8</accession>
<dbReference type="Pfam" id="PF00990">
    <property type="entry name" value="GGDEF"/>
    <property type="match status" value="1"/>
</dbReference>
<dbReference type="PROSITE" id="PS50113">
    <property type="entry name" value="PAC"/>
    <property type="match status" value="1"/>
</dbReference>
<dbReference type="RefSeq" id="WP_203940595.1">
    <property type="nucleotide sequence ID" value="NZ_BAAAGJ010000011.1"/>
</dbReference>
<dbReference type="SUPFAM" id="SSF55785">
    <property type="entry name" value="PYP-like sensor domain (PAS domain)"/>
    <property type="match status" value="1"/>
</dbReference>
<proteinExistence type="predicted"/>
<dbReference type="InterPro" id="IPR000160">
    <property type="entry name" value="GGDEF_dom"/>
</dbReference>
<sequence length="661" mass="71437">MTPPEDDPLIRRTVRRRTTVPAARRGARLRAALRAGLRPDRVLAVGMPLVAAAGVVAIVLLTAAHSIWPGLIAVVAAPVVVTFYVVTSRRGGRLIGELGAEVAELRSQAARFRLLVQNSYDVVTISRADGTITYMSGGSQRMFGRTPGQRQGANILEFIHPDDQERVAGYFDEVARTPDAFVLYQCRFRHADGSWRWIEILSTNLLHEPSVRGIVCNTRDITENRELQDRLSHDASHDVLTGLANRALFADRVAAATGRAQPGATTSVVLVDLDDFKTVNDTLGHAAGDALLVQVAERMRHELRPGDVVARLGGDEFALLLTTSQPADVDRLLGRVRERLRRPADIDGRPIAAQASFGIAEAQPGDTAGELLRRADVAMYEAKARGNGDWHRYTDGLEARGAERARVTAELRRALDAGELRLHYQPVVGLPDGDLLGVEALVRWQHPERGLLGPADFIPYAEGSGLIVPLGRWVLREACRQAALWLRAHGDRAPRTVSVNVSARQLHEPGLAAEIADALRDHGLPAHRLVVEITESTAVEGEAAWATVARIRELGVRVSLDDFGTGQSTLTMLAHCQVDQIKLDRSFAPVPGPDTIATAVAQVARALGIETVAEGVETPAQAQRLHALGFARAQGFHFAHPMPAADIDAALDDPAVLAATA</sequence>
<dbReference type="NCBIfam" id="TIGR00229">
    <property type="entry name" value="sensory_box"/>
    <property type="match status" value="1"/>
</dbReference>
<dbReference type="Gene3D" id="3.30.450.20">
    <property type="entry name" value="PAS domain"/>
    <property type="match status" value="1"/>
</dbReference>
<feature type="domain" description="PAS" evidence="2">
    <location>
        <begin position="108"/>
        <end position="178"/>
    </location>
</feature>
<dbReference type="InterPro" id="IPR000014">
    <property type="entry name" value="PAS"/>
</dbReference>
<protein>
    <submittedName>
        <fullName evidence="6">Two-component system response regulator</fullName>
    </submittedName>
</protein>
<gene>
    <name evidence="6" type="ORF">Sya03_47300</name>
</gene>
<dbReference type="EMBL" id="BOOY01000033">
    <property type="protein sequence ID" value="GIJ05378.1"/>
    <property type="molecule type" value="Genomic_DNA"/>
</dbReference>
<feature type="transmembrane region" description="Helical" evidence="1">
    <location>
        <begin position="42"/>
        <end position="61"/>
    </location>
</feature>
<comment type="caution">
    <text evidence="6">The sequence shown here is derived from an EMBL/GenBank/DDBJ whole genome shotgun (WGS) entry which is preliminary data.</text>
</comment>
<dbReference type="CDD" id="cd01948">
    <property type="entry name" value="EAL"/>
    <property type="match status" value="1"/>
</dbReference>
<dbReference type="InterPro" id="IPR035919">
    <property type="entry name" value="EAL_sf"/>
</dbReference>
<dbReference type="SMART" id="SM00052">
    <property type="entry name" value="EAL"/>
    <property type="match status" value="1"/>
</dbReference>
<dbReference type="Pfam" id="PF08447">
    <property type="entry name" value="PAS_3"/>
    <property type="match status" value="1"/>
</dbReference>
<evidence type="ECO:0000256" key="1">
    <source>
        <dbReference type="SAM" id="Phobius"/>
    </source>
</evidence>
<evidence type="ECO:0000259" key="3">
    <source>
        <dbReference type="PROSITE" id="PS50113"/>
    </source>
</evidence>
<dbReference type="InterPro" id="IPR029787">
    <property type="entry name" value="Nucleotide_cyclase"/>
</dbReference>
<dbReference type="Pfam" id="PF00563">
    <property type="entry name" value="EAL"/>
    <property type="match status" value="1"/>
</dbReference>
<feature type="transmembrane region" description="Helical" evidence="1">
    <location>
        <begin position="67"/>
        <end position="86"/>
    </location>
</feature>